<dbReference type="AlphaFoldDB" id="K3XUK1"/>
<keyword evidence="2" id="KW-1185">Reference proteome</keyword>
<protein>
    <submittedName>
        <fullName evidence="1">Uncharacterized protein</fullName>
    </submittedName>
</protein>
<dbReference type="EnsemblPlants" id="KQL04797">
    <property type="protein sequence ID" value="KQL04797"/>
    <property type="gene ID" value="SETIT_005608mg"/>
</dbReference>
<accession>K3XUK1</accession>
<dbReference type="Proteomes" id="UP000004995">
    <property type="component" value="Unassembled WGS sequence"/>
</dbReference>
<evidence type="ECO:0000313" key="1">
    <source>
        <dbReference type="EnsemblPlants" id="KQL04797"/>
    </source>
</evidence>
<dbReference type="Gramene" id="KQL04797">
    <property type="protein sequence ID" value="KQL04797"/>
    <property type="gene ID" value="SETIT_005608mg"/>
</dbReference>
<proteinExistence type="predicted"/>
<dbReference type="HOGENOM" id="CLU_3225551_0_0_1"/>
<evidence type="ECO:0000313" key="2">
    <source>
        <dbReference type="Proteomes" id="UP000004995"/>
    </source>
</evidence>
<dbReference type="EMBL" id="AGNK02002918">
    <property type="status" value="NOT_ANNOTATED_CDS"/>
    <property type="molecule type" value="Genomic_DNA"/>
</dbReference>
<reference evidence="2" key="1">
    <citation type="journal article" date="2012" name="Nat. Biotechnol.">
        <title>Reference genome sequence of the model plant Setaria.</title>
        <authorList>
            <person name="Bennetzen J.L."/>
            <person name="Schmutz J."/>
            <person name="Wang H."/>
            <person name="Percifield R."/>
            <person name="Hawkins J."/>
            <person name="Pontaroli A.C."/>
            <person name="Estep M."/>
            <person name="Feng L."/>
            <person name="Vaughn J.N."/>
            <person name="Grimwood J."/>
            <person name="Jenkins J."/>
            <person name="Barry K."/>
            <person name="Lindquist E."/>
            <person name="Hellsten U."/>
            <person name="Deshpande S."/>
            <person name="Wang X."/>
            <person name="Wu X."/>
            <person name="Mitros T."/>
            <person name="Triplett J."/>
            <person name="Yang X."/>
            <person name="Ye C.Y."/>
            <person name="Mauro-Herrera M."/>
            <person name="Wang L."/>
            <person name="Li P."/>
            <person name="Sharma M."/>
            <person name="Sharma R."/>
            <person name="Ronald P.C."/>
            <person name="Panaud O."/>
            <person name="Kellogg E.A."/>
            <person name="Brutnell T.P."/>
            <person name="Doust A.N."/>
            <person name="Tuskan G.A."/>
            <person name="Rokhsar D."/>
            <person name="Devos K.M."/>
        </authorList>
    </citation>
    <scope>NUCLEOTIDE SEQUENCE [LARGE SCALE GENOMIC DNA]</scope>
    <source>
        <strain evidence="2">cv. Yugu1</strain>
    </source>
</reference>
<reference evidence="1" key="2">
    <citation type="submission" date="2018-08" db="UniProtKB">
        <authorList>
            <consortium name="EnsemblPlants"/>
        </authorList>
    </citation>
    <scope>IDENTIFICATION</scope>
    <source>
        <strain evidence="1">Yugu1</strain>
    </source>
</reference>
<dbReference type="InParanoid" id="K3XUK1"/>
<name>K3XUK1_SETIT</name>
<sequence length="44" mass="5118">MDWETKLSGPTEKGYVCPLLCFGPKVTWAQKFITFKLHQKFGKK</sequence>
<organism evidence="1 2">
    <name type="scientific">Setaria italica</name>
    <name type="common">Foxtail millet</name>
    <name type="synonym">Panicum italicum</name>
    <dbReference type="NCBI Taxonomy" id="4555"/>
    <lineage>
        <taxon>Eukaryota</taxon>
        <taxon>Viridiplantae</taxon>
        <taxon>Streptophyta</taxon>
        <taxon>Embryophyta</taxon>
        <taxon>Tracheophyta</taxon>
        <taxon>Spermatophyta</taxon>
        <taxon>Magnoliopsida</taxon>
        <taxon>Liliopsida</taxon>
        <taxon>Poales</taxon>
        <taxon>Poaceae</taxon>
        <taxon>PACMAD clade</taxon>
        <taxon>Panicoideae</taxon>
        <taxon>Panicodae</taxon>
        <taxon>Paniceae</taxon>
        <taxon>Cenchrinae</taxon>
        <taxon>Setaria</taxon>
    </lineage>
</organism>